<keyword evidence="7" id="KW-0966">Cell projection</keyword>
<evidence type="ECO:0000256" key="5">
    <source>
        <dbReference type="ARBA" id="ARBA00023136"/>
    </source>
</evidence>
<comment type="subcellular location">
    <subcellularLocation>
        <location evidence="1">Cell membrane</location>
    </subcellularLocation>
</comment>
<dbReference type="Pfam" id="PF04347">
    <property type="entry name" value="FliO"/>
    <property type="match status" value="1"/>
</dbReference>
<dbReference type="OrthoDB" id="5191841at2"/>
<feature type="transmembrane region" description="Helical" evidence="6">
    <location>
        <begin position="6"/>
        <end position="24"/>
    </location>
</feature>
<dbReference type="GO" id="GO:0044781">
    <property type="term" value="P:bacterial-type flagellum organization"/>
    <property type="evidence" value="ECO:0007669"/>
    <property type="project" value="InterPro"/>
</dbReference>
<dbReference type="EMBL" id="SOEY01000030">
    <property type="protein sequence ID" value="TFB69655.1"/>
    <property type="molecule type" value="Genomic_DNA"/>
</dbReference>
<keyword evidence="2" id="KW-1003">Cell membrane</keyword>
<keyword evidence="5 6" id="KW-0472">Membrane</keyword>
<keyword evidence="8" id="KW-1185">Reference proteome</keyword>
<proteinExistence type="predicted"/>
<evidence type="ECO:0000313" key="8">
    <source>
        <dbReference type="Proteomes" id="UP000298173"/>
    </source>
</evidence>
<name>A0A4R8USH6_9MICO</name>
<evidence type="ECO:0000256" key="4">
    <source>
        <dbReference type="ARBA" id="ARBA00022989"/>
    </source>
</evidence>
<sequence>MDTLIVAARVALSLGVVLALLWYLQRRLSRGALGKGVANPVTVVGRQPIGQKASVVVIEVDGARLVLGVTEQAVTVLHEKSLSPTTTTTLDDAISLLGRPADSAPAMAFARSLETATATADDAASAQRPVASAPLAGSILSPSTWRQTAALLRQNR</sequence>
<dbReference type="Proteomes" id="UP000298173">
    <property type="component" value="Unassembled WGS sequence"/>
</dbReference>
<reference evidence="7 8" key="1">
    <citation type="submission" date="2019-03" db="EMBL/GenBank/DDBJ databases">
        <title>Genomics of glacier-inhabiting Cryobacterium strains.</title>
        <authorList>
            <person name="Liu Q."/>
            <person name="Xin Y.-H."/>
        </authorList>
    </citation>
    <scope>NUCLEOTIDE SEQUENCE [LARGE SCALE GENOMIC DNA]</scope>
    <source>
        <strain evidence="7 8">HLT2-23</strain>
    </source>
</reference>
<comment type="caution">
    <text evidence="7">The sequence shown here is derived from an EMBL/GenBank/DDBJ whole genome shotgun (WGS) entry which is preliminary data.</text>
</comment>
<evidence type="ECO:0000256" key="6">
    <source>
        <dbReference type="SAM" id="Phobius"/>
    </source>
</evidence>
<dbReference type="AlphaFoldDB" id="A0A4R8USH6"/>
<dbReference type="RefSeq" id="WP_134504204.1">
    <property type="nucleotide sequence ID" value="NZ_SOEY01000030.1"/>
</dbReference>
<keyword evidence="3 6" id="KW-0812">Transmembrane</keyword>
<accession>A0A4R8USH6</accession>
<dbReference type="InterPro" id="IPR022781">
    <property type="entry name" value="Flagellar_biosynth_FliO"/>
</dbReference>
<gene>
    <name evidence="7" type="ORF">E3O06_15110</name>
</gene>
<keyword evidence="7" id="KW-0282">Flagellum</keyword>
<keyword evidence="4 6" id="KW-1133">Transmembrane helix</keyword>
<protein>
    <submittedName>
        <fullName evidence="7">Flagellar biosynthetic protein FliO</fullName>
    </submittedName>
</protein>
<evidence type="ECO:0000256" key="3">
    <source>
        <dbReference type="ARBA" id="ARBA00022692"/>
    </source>
</evidence>
<keyword evidence="7" id="KW-0969">Cilium</keyword>
<dbReference type="GO" id="GO:0016020">
    <property type="term" value="C:membrane"/>
    <property type="evidence" value="ECO:0007669"/>
    <property type="project" value="InterPro"/>
</dbReference>
<evidence type="ECO:0000256" key="1">
    <source>
        <dbReference type="ARBA" id="ARBA00004236"/>
    </source>
</evidence>
<evidence type="ECO:0000256" key="2">
    <source>
        <dbReference type="ARBA" id="ARBA00022475"/>
    </source>
</evidence>
<organism evidence="7 8">
    <name type="scientific">Cryobacterium glaciale</name>
    <dbReference type="NCBI Taxonomy" id="1259145"/>
    <lineage>
        <taxon>Bacteria</taxon>
        <taxon>Bacillati</taxon>
        <taxon>Actinomycetota</taxon>
        <taxon>Actinomycetes</taxon>
        <taxon>Micrococcales</taxon>
        <taxon>Microbacteriaceae</taxon>
        <taxon>Cryobacterium</taxon>
    </lineage>
</organism>
<evidence type="ECO:0000313" key="7">
    <source>
        <dbReference type="EMBL" id="TFB69655.1"/>
    </source>
</evidence>